<dbReference type="PANTHER" id="PTHR22918">
    <property type="entry name" value="SEMINAL PLASMA PROTEIN"/>
    <property type="match status" value="1"/>
</dbReference>
<name>A0A9N9X0H5_PHACE</name>
<evidence type="ECO:0000256" key="4">
    <source>
        <dbReference type="SAM" id="SignalP"/>
    </source>
</evidence>
<evidence type="ECO:0000256" key="3">
    <source>
        <dbReference type="SAM" id="Coils"/>
    </source>
</evidence>
<dbReference type="PANTHER" id="PTHR22918:SF6">
    <property type="entry name" value="EG:8D8.1 PROTEIN-RELATED"/>
    <property type="match status" value="1"/>
</dbReference>
<gene>
    <name evidence="5" type="ORF">PHAECO_LOCUS7466</name>
</gene>
<feature type="coiled-coil region" evidence="3">
    <location>
        <begin position="408"/>
        <end position="439"/>
    </location>
</feature>
<dbReference type="InterPro" id="IPR051666">
    <property type="entry name" value="SP_Capacitation_Regulator"/>
</dbReference>
<feature type="coiled-coil region" evidence="3">
    <location>
        <begin position="468"/>
        <end position="495"/>
    </location>
</feature>
<keyword evidence="2" id="KW-0964">Secreted</keyword>
<sequence length="1955" mass="222515">MFQICSFCLLISFCFNLCQCLDEAWYSYQKTTKYANREELVVTNITAETVFPMHKNITKWKSLTIGPTCYSIGLLDTGLHILTTVLNKNKNGFDIDSKEIDLENKPSDIILLHHRENGVSEMLIIVSFYNKPGLKWIKMSQNHLDLHFWNWHSEVPVCHINTFILEQKQVLLLIENAEENPVAYLYGFDLKTKPMTYWHMQSLNLSTSANTSAFNKFESDVYLSIPQQSLDSVYIYKYLEHHFILHKRIDSPNLTMVTSFRIGFKSYLAIDGFKAAIFEFSKNGLVDKKITNSHLDGIYFWLPVPVQNYRDEVILFAQRMLDHGSHVTYVVDVITNNGDNFEEHEDIPCTSFEEKSPWLTCLTHENGIIGASYISVGEKLGLIVPRPENGTFVLYMIHSTIKQMPNPKISELKKLQELREKLQELIDEQNEEYEELQRLQPNSARDITDSSDFQVEDNILAASQPEDIEKQNNSLQNLGLRIQEAQERISEIKKIENRTEFDTITVLGEVKFEGDLVIQHANIERINGDMATELLQDIVRKNNINRVLRNKTFSDMEVDSIDFETINDINATNIVYKEPEIIFNGDVIFEKPVVLSALHLTTGKVNDINLAEEIIDIQKAYNGHLEFEEIRIAGKLEAKKINHLVLRLNNTNDIPPSEDTDSIFIPQNVTVKFINGESFEDFLNSLCLVNVKCYIPGNTTVIGGIIAEEAYTDFLNGLKFPDEFILRDSISHANITGRKDFKRSLTAKEVRTAGTIDGIDTEQLVTLTTNQEIPGKLIFKDIELKEELNVTGKILGAHIDKFIPNPTLEVTHFIKTNVNFKNIEVEGNIILEDHFNGQNFEGLLNDFVYADEESANITGTKHFSKGLSVQGNLDIESNSINNVNLNSLVTKDTDQDLHMRHLNGAVTINDLIVLGTFNGKNITQLDESLVKLTGEQFIESTLIFNDDVHVDKLEIVGKLNDLEASEYLYTSGDVTIDNDIVFENIIVDNMLVKGDLNGNISNFDLRDIHERYLSYTKDQSIDTDFHVESATVENLKAETINGMNFAELFDEDSFIRNVTQLLNDGTIKVKILNVNGSIQTDTVNNRKLSDILPGDILRNSAGELKKNLVFGGDVYFTEVEIEKLSSIPWNDFVEQIVFKNETDVVFKGTKLFNEGIVVEKLIETEKINNVRLANILSIEGEQIIRGPITIKGDVFFEDLNVLENVDDVPLGDILNFLIYHNGTYIYQGDMVFERLVHIKNLSIHGTVNDEKIDDFFEDVVLTQGDTRMTGEIIFKKPVNITGNLVVKSLNGLNITDIGSKIVLTTDDAEISGPVAFSKPIVMKQNMKIRKDLSTNYLRGFSTDVWLDRAVFLDRGFLKGHYTFEDVTINDDLVANFINDMNMSRIIPLRSNQTIDYLEFGEVTSVHDINVGNFVNGFKLPEEFENTIMADLDQEIFGNIILKNNIVIRGNLTTATINSKNASKIVTTHTDQNLTASYNFNAKCTLDSGLEVLGSISGINMTAWANESLKIVSNKPQNVDKDWHISENLTFTDDVFSDSLINGLNLSLISEEVNLRRNYKYTYESAVIDDYNNLCTDVTYLYEKAKTQIYKFKYFEDLQELSFAKDLKYVFYFAHENSSYLLVNEDCLSHLLEFNGTKFNKISKGQPTGLIEQVVAVWDDNDLYLVIRGPSEEQKCTKKTKSLTGTVMWKFENTSLQFVNTLENQELLQESLVPGTFYGISKEEVIEFKILKNFSARKYRKWIIQEDNAAFMPRGLKTGLSLRTGEKIVYLDRTEPVIENDMNDIDVESIIRGTVDKANNHFIPGRNGGDIAVLNVGMKNTRKSLLAVATHEETIIKGRLDLIKIYEDVRHGELFDKVPTYKPSSLLSIEFDQGETLLAFIENKRTLRIFEYKGIEGFKHRTSVKLPGSQIFQMTLPIRSYLNPRKVIGIINKNKIRLIQAVMDGNKIRDDMKCEL</sequence>
<feature type="signal peptide" evidence="4">
    <location>
        <begin position="1"/>
        <end position="20"/>
    </location>
</feature>
<dbReference type="GO" id="GO:0005576">
    <property type="term" value="C:extracellular region"/>
    <property type="evidence" value="ECO:0007669"/>
    <property type="project" value="UniProtKB-SubCell"/>
</dbReference>
<reference evidence="5" key="1">
    <citation type="submission" date="2022-01" db="EMBL/GenBank/DDBJ databases">
        <authorList>
            <person name="King R."/>
        </authorList>
    </citation>
    <scope>NUCLEOTIDE SEQUENCE</scope>
</reference>
<reference evidence="5" key="2">
    <citation type="submission" date="2022-10" db="EMBL/GenBank/DDBJ databases">
        <authorList>
            <consortium name="ENA_rothamsted_submissions"/>
            <consortium name="culmorum"/>
            <person name="King R."/>
        </authorList>
    </citation>
    <scope>NUCLEOTIDE SEQUENCE</scope>
</reference>
<keyword evidence="6" id="KW-1185">Reference proteome</keyword>
<organism evidence="5 6">
    <name type="scientific">Phaedon cochleariae</name>
    <name type="common">Mustard beetle</name>
    <dbReference type="NCBI Taxonomy" id="80249"/>
    <lineage>
        <taxon>Eukaryota</taxon>
        <taxon>Metazoa</taxon>
        <taxon>Ecdysozoa</taxon>
        <taxon>Arthropoda</taxon>
        <taxon>Hexapoda</taxon>
        <taxon>Insecta</taxon>
        <taxon>Pterygota</taxon>
        <taxon>Neoptera</taxon>
        <taxon>Endopterygota</taxon>
        <taxon>Coleoptera</taxon>
        <taxon>Polyphaga</taxon>
        <taxon>Cucujiformia</taxon>
        <taxon>Chrysomeloidea</taxon>
        <taxon>Chrysomelidae</taxon>
        <taxon>Chrysomelinae</taxon>
        <taxon>Chrysomelini</taxon>
        <taxon>Phaedon</taxon>
    </lineage>
</organism>
<proteinExistence type="predicted"/>
<dbReference type="GO" id="GO:0008201">
    <property type="term" value="F:heparin binding"/>
    <property type="evidence" value="ECO:0007669"/>
    <property type="project" value="TreeGrafter"/>
</dbReference>
<protein>
    <submittedName>
        <fullName evidence="5">Uncharacterized protein</fullName>
    </submittedName>
</protein>
<evidence type="ECO:0000313" key="6">
    <source>
        <dbReference type="Proteomes" id="UP001153737"/>
    </source>
</evidence>
<evidence type="ECO:0000256" key="2">
    <source>
        <dbReference type="ARBA" id="ARBA00022525"/>
    </source>
</evidence>
<dbReference type="GO" id="GO:0009986">
    <property type="term" value="C:cell surface"/>
    <property type="evidence" value="ECO:0007669"/>
    <property type="project" value="TreeGrafter"/>
</dbReference>
<dbReference type="Proteomes" id="UP001153737">
    <property type="component" value="Chromosome 3"/>
</dbReference>
<accession>A0A9N9X0H5</accession>
<keyword evidence="4" id="KW-0732">Signal</keyword>
<keyword evidence="3" id="KW-0175">Coiled coil</keyword>
<dbReference type="EMBL" id="OU896709">
    <property type="protein sequence ID" value="CAG9819512.1"/>
    <property type="molecule type" value="Genomic_DNA"/>
</dbReference>
<comment type="subcellular location">
    <subcellularLocation>
        <location evidence="1">Secreted</location>
    </subcellularLocation>
</comment>
<feature type="chain" id="PRO_5040497221" evidence="4">
    <location>
        <begin position="21"/>
        <end position="1955"/>
    </location>
</feature>
<evidence type="ECO:0000256" key="1">
    <source>
        <dbReference type="ARBA" id="ARBA00004613"/>
    </source>
</evidence>
<evidence type="ECO:0000313" key="5">
    <source>
        <dbReference type="EMBL" id="CAG9819512.1"/>
    </source>
</evidence>
<dbReference type="OrthoDB" id="6022258at2759"/>